<dbReference type="AlphaFoldDB" id="A0A918UEB7"/>
<keyword evidence="2" id="KW-0275">Fatty acid biosynthesis</keyword>
<reference evidence="4" key="2">
    <citation type="submission" date="2020-09" db="EMBL/GenBank/DDBJ databases">
        <authorList>
            <person name="Sun Q."/>
            <person name="Kim S."/>
        </authorList>
    </citation>
    <scope>NUCLEOTIDE SEQUENCE</scope>
    <source>
        <strain evidence="4">KCTC 32255</strain>
    </source>
</reference>
<sequence length="164" mass="16631">MSDQLARDIEILAELFKAGGWAELRVEGGGLSLLMSNDRAAAGLEGTAVVAAAPVPAAVQAPAATAPAASAATPASAKSGPIDPAWTAVLAPNLGTFYRAPKPGAAPFVEIGQRIDADAEICLIEVMKLFTSVKAGITGTVRHVAAADAQLVEGGEPLIYIEQD</sequence>
<keyword evidence="5" id="KW-1185">Reference proteome</keyword>
<dbReference type="PRINTS" id="PR01071">
    <property type="entry name" value="ACOABIOTINCC"/>
</dbReference>
<dbReference type="InterPro" id="IPR000089">
    <property type="entry name" value="Biotin_lipoyl"/>
</dbReference>
<reference evidence="4" key="1">
    <citation type="journal article" date="2014" name="Int. J. Syst. Evol. Microbiol.">
        <title>Complete genome sequence of Corynebacterium casei LMG S-19264T (=DSM 44701T), isolated from a smear-ripened cheese.</title>
        <authorList>
            <consortium name="US DOE Joint Genome Institute (JGI-PGF)"/>
            <person name="Walter F."/>
            <person name="Albersmeier A."/>
            <person name="Kalinowski J."/>
            <person name="Ruckert C."/>
        </authorList>
    </citation>
    <scope>NUCLEOTIDE SEQUENCE</scope>
    <source>
        <strain evidence="4">KCTC 32255</strain>
    </source>
</reference>
<dbReference type="RefSeq" id="WP_189619854.1">
    <property type="nucleotide sequence ID" value="NZ_BMZA01000002.1"/>
</dbReference>
<dbReference type="InterPro" id="IPR011053">
    <property type="entry name" value="Single_hybrid_motif"/>
</dbReference>
<comment type="caution">
    <text evidence="4">The sequence shown here is derived from an EMBL/GenBank/DDBJ whole genome shotgun (WGS) entry which is preliminary data.</text>
</comment>
<dbReference type="Pfam" id="PF00364">
    <property type="entry name" value="Biotin_lipoyl"/>
    <property type="match status" value="1"/>
</dbReference>
<dbReference type="CDD" id="cd06850">
    <property type="entry name" value="biotinyl_domain"/>
    <property type="match status" value="1"/>
</dbReference>
<keyword evidence="2" id="KW-0092">Biotin</keyword>
<evidence type="ECO:0000313" key="5">
    <source>
        <dbReference type="Proteomes" id="UP000648075"/>
    </source>
</evidence>
<feature type="domain" description="Lipoyl-binding" evidence="3">
    <location>
        <begin position="89"/>
        <end position="161"/>
    </location>
</feature>
<dbReference type="GO" id="GO:0009317">
    <property type="term" value="C:acetyl-CoA carboxylase complex"/>
    <property type="evidence" value="ECO:0007669"/>
    <property type="project" value="InterPro"/>
</dbReference>
<evidence type="ECO:0000259" key="3">
    <source>
        <dbReference type="Pfam" id="PF00364"/>
    </source>
</evidence>
<dbReference type="InterPro" id="IPR001249">
    <property type="entry name" value="AcCoA_biotinCC"/>
</dbReference>
<proteinExistence type="predicted"/>
<evidence type="ECO:0000256" key="1">
    <source>
        <dbReference type="ARBA" id="ARBA00003761"/>
    </source>
</evidence>
<protein>
    <recommendedName>
        <fullName evidence="2">Biotin carboxyl carrier protein of acetyl-CoA carboxylase</fullName>
    </recommendedName>
</protein>
<keyword evidence="2" id="KW-0276">Fatty acid metabolism</keyword>
<dbReference type="EMBL" id="BMZA01000002">
    <property type="protein sequence ID" value="GGY95770.1"/>
    <property type="molecule type" value="Genomic_DNA"/>
</dbReference>
<keyword evidence="2" id="KW-0444">Lipid biosynthesis</keyword>
<gene>
    <name evidence="4" type="ORF">GCM10011614_08140</name>
</gene>
<dbReference type="GO" id="GO:0003989">
    <property type="term" value="F:acetyl-CoA carboxylase activity"/>
    <property type="evidence" value="ECO:0007669"/>
    <property type="project" value="InterPro"/>
</dbReference>
<comment type="pathway">
    <text evidence="2">Lipid metabolism; fatty acid biosynthesis.</text>
</comment>
<dbReference type="Gene3D" id="2.40.50.100">
    <property type="match status" value="1"/>
</dbReference>
<name>A0A918UEB7_9SPHN</name>
<dbReference type="GO" id="GO:0006633">
    <property type="term" value="P:fatty acid biosynthetic process"/>
    <property type="evidence" value="ECO:0007669"/>
    <property type="project" value="UniProtKB-KW"/>
</dbReference>
<organism evidence="4 5">
    <name type="scientific">Novosphingobium colocasiae</name>
    <dbReference type="NCBI Taxonomy" id="1256513"/>
    <lineage>
        <taxon>Bacteria</taxon>
        <taxon>Pseudomonadati</taxon>
        <taxon>Pseudomonadota</taxon>
        <taxon>Alphaproteobacteria</taxon>
        <taxon>Sphingomonadales</taxon>
        <taxon>Sphingomonadaceae</taxon>
        <taxon>Novosphingobium</taxon>
    </lineage>
</organism>
<evidence type="ECO:0000256" key="2">
    <source>
        <dbReference type="RuleBase" id="RU364072"/>
    </source>
</evidence>
<comment type="function">
    <text evidence="1 2">This protein is a component of the acetyl coenzyme A carboxylase complex; first, biotin carboxylase catalyzes the carboxylation of the carrier protein and then the transcarboxylase transfers the carboxyl group to form malonyl-CoA.</text>
</comment>
<dbReference type="SUPFAM" id="SSF51230">
    <property type="entry name" value="Single hybrid motif"/>
    <property type="match status" value="1"/>
</dbReference>
<dbReference type="Proteomes" id="UP000648075">
    <property type="component" value="Unassembled WGS sequence"/>
</dbReference>
<keyword evidence="2" id="KW-0443">Lipid metabolism</keyword>
<evidence type="ECO:0000313" key="4">
    <source>
        <dbReference type="EMBL" id="GGY95770.1"/>
    </source>
</evidence>
<accession>A0A918UEB7</accession>